<feature type="domain" description="CMP/dCMP-type deaminase" evidence="4">
    <location>
        <begin position="58"/>
        <end position="177"/>
    </location>
</feature>
<dbReference type="CDD" id="cd01285">
    <property type="entry name" value="nucleoside_deaminase"/>
    <property type="match status" value="1"/>
</dbReference>
<dbReference type="InterPro" id="IPR016193">
    <property type="entry name" value="Cytidine_deaminase-like"/>
</dbReference>
<accession>A0A0D6ESY5</accession>
<evidence type="ECO:0000256" key="2">
    <source>
        <dbReference type="ARBA" id="ARBA00022833"/>
    </source>
</evidence>
<feature type="signal peptide" evidence="3">
    <location>
        <begin position="1"/>
        <end position="21"/>
    </location>
</feature>
<feature type="non-terminal residue" evidence="5">
    <location>
        <position position="1"/>
    </location>
</feature>
<keyword evidence="3" id="KW-0732">Signal</keyword>
<reference evidence="6" key="1">
    <citation type="submission" date="2015-02" db="EMBL/GenBank/DDBJ databases">
        <authorList>
            <person name="Gon?alves P."/>
        </authorList>
    </citation>
    <scope>NUCLEOTIDE SEQUENCE [LARGE SCALE GENOMIC DNA]</scope>
</reference>
<keyword evidence="6" id="KW-1185">Reference proteome</keyword>
<organism evidence="5 6">
    <name type="scientific">Sporidiobolus salmonicolor</name>
    <name type="common">Yeast-like fungus</name>
    <name type="synonym">Sporobolomyces salmonicolor</name>
    <dbReference type="NCBI Taxonomy" id="5005"/>
    <lineage>
        <taxon>Eukaryota</taxon>
        <taxon>Fungi</taxon>
        <taxon>Dikarya</taxon>
        <taxon>Basidiomycota</taxon>
        <taxon>Pucciniomycotina</taxon>
        <taxon>Microbotryomycetes</taxon>
        <taxon>Sporidiobolales</taxon>
        <taxon>Sporidiobolaceae</taxon>
        <taxon>Sporobolomyces</taxon>
    </lineage>
</organism>
<sequence>MFIGLASILAALLGLISVVHSTHYPGEFIASPRAERAVSTDPMLLVYASLAGLGLHNDDQHELSLNGVPAMARTHWMRIANAAVPEIMGNPCNPSMHGEITGLQRCTEVLSERGLTPGEILNAWKDLTMYTTGEPCPMCASALRWAGIGEVVWATSIETLIKGGYGQIYLPSSLIVSASYTLPHHTLWYGSVLANETDPYFSHLNNESALCPEACERILREGKRVTECVPTAEWTTEWEKRKGQWEKKLMESKGHGHVRHTHDEL</sequence>
<feature type="chain" id="PRO_5002303416" evidence="3">
    <location>
        <begin position="22"/>
        <end position="265"/>
    </location>
</feature>
<dbReference type="PROSITE" id="PS51747">
    <property type="entry name" value="CYT_DCMP_DEAMINASES_2"/>
    <property type="match status" value="1"/>
</dbReference>
<keyword evidence="2" id="KW-0862">Zinc</keyword>
<evidence type="ECO:0000259" key="4">
    <source>
        <dbReference type="PROSITE" id="PS51747"/>
    </source>
</evidence>
<evidence type="ECO:0000313" key="6">
    <source>
        <dbReference type="Proteomes" id="UP000243876"/>
    </source>
</evidence>
<dbReference type="GO" id="GO:0002100">
    <property type="term" value="P:tRNA wobble adenosine to inosine editing"/>
    <property type="evidence" value="ECO:0007669"/>
    <property type="project" value="TreeGrafter"/>
</dbReference>
<dbReference type="AlphaFoldDB" id="A0A0D6ESY5"/>
<protein>
    <submittedName>
        <fullName evidence="5">SPOSA6832_04514-mRNA-1:cds</fullName>
    </submittedName>
</protein>
<dbReference type="Gene3D" id="3.40.140.10">
    <property type="entry name" value="Cytidine Deaminase, domain 2"/>
    <property type="match status" value="1"/>
</dbReference>
<keyword evidence="1" id="KW-0479">Metal-binding</keyword>
<evidence type="ECO:0000256" key="1">
    <source>
        <dbReference type="ARBA" id="ARBA00022723"/>
    </source>
</evidence>
<dbReference type="OrthoDB" id="408702at2759"/>
<dbReference type="GO" id="GO:0008270">
    <property type="term" value="F:zinc ion binding"/>
    <property type="evidence" value="ECO:0007669"/>
    <property type="project" value="InterPro"/>
</dbReference>
<dbReference type="EMBL" id="CENE01000032">
    <property type="protein sequence ID" value="CEQ42675.1"/>
    <property type="molecule type" value="Genomic_DNA"/>
</dbReference>
<dbReference type="PROSITE" id="PS00903">
    <property type="entry name" value="CYT_DCMP_DEAMINASES_1"/>
    <property type="match status" value="1"/>
</dbReference>
<dbReference type="Proteomes" id="UP000243876">
    <property type="component" value="Unassembled WGS sequence"/>
</dbReference>
<evidence type="ECO:0000313" key="5">
    <source>
        <dbReference type="EMBL" id="CEQ42675.1"/>
    </source>
</evidence>
<evidence type="ECO:0000256" key="3">
    <source>
        <dbReference type="SAM" id="SignalP"/>
    </source>
</evidence>
<dbReference type="InterPro" id="IPR002125">
    <property type="entry name" value="CMP_dCMP_dom"/>
</dbReference>
<dbReference type="InterPro" id="IPR016192">
    <property type="entry name" value="APOBEC/CMP_deaminase_Zn-bd"/>
</dbReference>
<gene>
    <name evidence="5" type="primary">SPOSA6832_04514</name>
</gene>
<dbReference type="GO" id="GO:0052717">
    <property type="term" value="F:tRNA-specific adenosine-34 deaminase activity"/>
    <property type="evidence" value="ECO:0007669"/>
    <property type="project" value="TreeGrafter"/>
</dbReference>
<name>A0A0D6ESY5_SPOSA</name>
<dbReference type="Pfam" id="PF00383">
    <property type="entry name" value="dCMP_cyt_deam_1"/>
    <property type="match status" value="1"/>
</dbReference>
<dbReference type="SUPFAM" id="SSF53927">
    <property type="entry name" value="Cytidine deaminase-like"/>
    <property type="match status" value="1"/>
</dbReference>
<dbReference type="PANTHER" id="PTHR11079">
    <property type="entry name" value="CYTOSINE DEAMINASE FAMILY MEMBER"/>
    <property type="match status" value="1"/>
</dbReference>
<proteinExistence type="predicted"/>
<dbReference type="PANTHER" id="PTHR11079:SF203">
    <property type="entry name" value="CMP_DCMP-TYPE DEAMINASE DOMAIN-CONTAINING PROTEIN"/>
    <property type="match status" value="1"/>
</dbReference>